<keyword evidence="4" id="KW-1185">Reference proteome</keyword>
<dbReference type="AlphaFoldDB" id="T1KQI9"/>
<evidence type="ECO:0000313" key="4">
    <source>
        <dbReference type="Proteomes" id="UP000015104"/>
    </source>
</evidence>
<dbReference type="SUPFAM" id="SSF52058">
    <property type="entry name" value="L domain-like"/>
    <property type="match status" value="1"/>
</dbReference>
<name>T1KQI9_TETUR</name>
<dbReference type="InterPro" id="IPR003591">
    <property type="entry name" value="Leu-rich_rpt_typical-subtyp"/>
</dbReference>
<dbReference type="Gene3D" id="3.80.10.10">
    <property type="entry name" value="Ribonuclease Inhibitor"/>
    <property type="match status" value="2"/>
</dbReference>
<dbReference type="Proteomes" id="UP000015104">
    <property type="component" value="Unassembled WGS sequence"/>
</dbReference>
<dbReference type="STRING" id="32264.T1KQI9"/>
<dbReference type="PROSITE" id="PS51450">
    <property type="entry name" value="LRR"/>
    <property type="match status" value="3"/>
</dbReference>
<sequence length="320" mass="36233">MGELKEAIGNIAQTGHAVNYLKFRKNSLTIFPAFLLDGLDVTHLIAHHCNISSIEETAFIEKLTFLVSLHLNYNNIQVLHYGAFRGLISLLRLSLYGNKIKTIDPNVFHGIGGNLTRINLGANQLTSIDSSSFFNLTTLKRLQLHENRITSIDVNTFKGFSASDSLDALNLASNNIKEIPEKSFQSLSSLNSLALEKNRISAIHPFAFQGIEDSLEWLTLGDNILNSIPSYALQNLTRLRQLDLRGNNITIVEENSFKDFGLLKSFLFILHILFRLDLRQLMNVDSERLDKNPSHSQLFLKSRFIEFRHMKTETEKLMTG</sequence>
<dbReference type="SMART" id="SM00369">
    <property type="entry name" value="LRR_TYP"/>
    <property type="match status" value="8"/>
</dbReference>
<reference evidence="4" key="1">
    <citation type="submission" date="2011-08" db="EMBL/GenBank/DDBJ databases">
        <authorList>
            <person name="Rombauts S."/>
        </authorList>
    </citation>
    <scope>NUCLEOTIDE SEQUENCE</scope>
    <source>
        <strain evidence="4">London</strain>
    </source>
</reference>
<reference evidence="3" key="2">
    <citation type="submission" date="2015-06" db="UniProtKB">
        <authorList>
            <consortium name="EnsemblMetazoa"/>
        </authorList>
    </citation>
    <scope>IDENTIFICATION</scope>
</reference>
<dbReference type="Pfam" id="PF13855">
    <property type="entry name" value="LRR_8"/>
    <property type="match status" value="3"/>
</dbReference>
<evidence type="ECO:0000313" key="3">
    <source>
        <dbReference type="EnsemblMetazoa" id="tetur18g00030.1"/>
    </source>
</evidence>
<dbReference type="InterPro" id="IPR001611">
    <property type="entry name" value="Leu-rich_rpt"/>
</dbReference>
<evidence type="ECO:0000256" key="1">
    <source>
        <dbReference type="ARBA" id="ARBA00022614"/>
    </source>
</evidence>
<keyword evidence="2" id="KW-0677">Repeat</keyword>
<accession>T1KQI9</accession>
<dbReference type="PANTHER" id="PTHR24366:SF96">
    <property type="entry name" value="LEUCINE RICH REPEAT CONTAINING 53"/>
    <property type="match status" value="1"/>
</dbReference>
<dbReference type="eggNOG" id="KOG0619">
    <property type="taxonomic scope" value="Eukaryota"/>
</dbReference>
<organism evidence="3 4">
    <name type="scientific">Tetranychus urticae</name>
    <name type="common">Two-spotted spider mite</name>
    <dbReference type="NCBI Taxonomy" id="32264"/>
    <lineage>
        <taxon>Eukaryota</taxon>
        <taxon>Metazoa</taxon>
        <taxon>Ecdysozoa</taxon>
        <taxon>Arthropoda</taxon>
        <taxon>Chelicerata</taxon>
        <taxon>Arachnida</taxon>
        <taxon>Acari</taxon>
        <taxon>Acariformes</taxon>
        <taxon>Trombidiformes</taxon>
        <taxon>Prostigmata</taxon>
        <taxon>Eleutherengona</taxon>
        <taxon>Raphignathae</taxon>
        <taxon>Tetranychoidea</taxon>
        <taxon>Tetranychidae</taxon>
        <taxon>Tetranychus</taxon>
    </lineage>
</organism>
<dbReference type="EMBL" id="CAEY01000371">
    <property type="status" value="NOT_ANNOTATED_CDS"/>
    <property type="molecule type" value="Genomic_DNA"/>
</dbReference>
<dbReference type="PANTHER" id="PTHR24366">
    <property type="entry name" value="IG(IMMUNOGLOBULIN) AND LRR(LEUCINE RICH REPEAT) DOMAINS"/>
    <property type="match status" value="1"/>
</dbReference>
<keyword evidence="1" id="KW-0433">Leucine-rich repeat</keyword>
<dbReference type="EMBL" id="CAEY01000372">
    <property type="status" value="NOT_ANNOTATED_CDS"/>
    <property type="molecule type" value="Genomic_DNA"/>
</dbReference>
<dbReference type="InterPro" id="IPR032675">
    <property type="entry name" value="LRR_dom_sf"/>
</dbReference>
<protein>
    <submittedName>
        <fullName evidence="3">Uncharacterized protein</fullName>
    </submittedName>
</protein>
<dbReference type="EnsemblMetazoa" id="tetur18g00030.1">
    <property type="protein sequence ID" value="tetur18g00030.1"/>
    <property type="gene ID" value="tetur18g00030"/>
</dbReference>
<proteinExistence type="predicted"/>
<evidence type="ECO:0000256" key="2">
    <source>
        <dbReference type="ARBA" id="ARBA00022737"/>
    </source>
</evidence>
<dbReference type="HOGENOM" id="CLU_2820032_0_0_1"/>